<comment type="similarity">
    <text evidence="1">Belongs to the ATP-dependent AMP-binding enzyme family.</text>
</comment>
<dbReference type="EMBL" id="CP088295">
    <property type="protein sequence ID" value="UUY03483.1"/>
    <property type="molecule type" value="Genomic_DNA"/>
</dbReference>
<dbReference type="InterPro" id="IPR045851">
    <property type="entry name" value="AMP-bd_C_sf"/>
</dbReference>
<name>A0ABY5PFQ8_9ACTN</name>
<dbReference type="Gene3D" id="3.40.50.12780">
    <property type="entry name" value="N-terminal domain of ligase-like"/>
    <property type="match status" value="1"/>
</dbReference>
<accession>A0ABY5PFQ8</accession>
<evidence type="ECO:0000313" key="5">
    <source>
        <dbReference type="Proteomes" id="UP001058860"/>
    </source>
</evidence>
<dbReference type="Pfam" id="PF00501">
    <property type="entry name" value="AMP-binding"/>
    <property type="match status" value="1"/>
</dbReference>
<evidence type="ECO:0000259" key="3">
    <source>
        <dbReference type="Pfam" id="PF00501"/>
    </source>
</evidence>
<protein>
    <submittedName>
        <fullName evidence="4">Fatty acyl-AMP ligase</fullName>
    </submittedName>
</protein>
<dbReference type="SUPFAM" id="SSF56801">
    <property type="entry name" value="Acetyl-CoA synthetase-like"/>
    <property type="match status" value="1"/>
</dbReference>
<evidence type="ECO:0000313" key="4">
    <source>
        <dbReference type="EMBL" id="UUY03483.1"/>
    </source>
</evidence>
<sequence>MQQKPVRQHPLAPHDVLVTDYLVYWAAAKPETPAITFTDHSVDRAGISRTVTYAELDGWTGAVAEEIARLVRPGGRAAVLCPQGIEYVVAFLGALRAGVVCVPLFPPELPGHRDRLLAALTDCRPDCVVATTRTTGVQAGELPHDAAVVFVDLFADRDGSRFVGGGPQSFDDLAYLQYTSGSTRAPAGVRLTHRNLVANARQIVEAFELPHGETTAVSWLPLFHDMGLLLGGPGAIVCGAHVHLMDPLAFLMKPRRWIEAMTWRPNVISAAPNFAYGYAAKRLEDADLAAADLSGVRALLNGAEPVRPRTVRAFLERCAPAGLRPEVCSPCYGLAEATVFVARSPVSEPPSLRTFDAADRQLGRLRTAGPDVLTVELASCGSAVGQQLEIVDPMTRHLLPDGDIGEIWVHGPNVAAGYWEQGEATAATFDGTLASAPEGLPAHGWLRTGDLGAVVDGELYVTGRRKDLIIVDGRNIYPQDLEAALESVDPVIAAHRSAAFAAPGPDGERVIVVAERRRDARDAAARHDAITIAARALLSRDMALTLHELVLVEPDTIPRTTSGKIARLRTRDAYLNGTLARVV</sequence>
<gene>
    <name evidence="4" type="ORF">LRS13_22885</name>
</gene>
<dbReference type="InterPro" id="IPR000873">
    <property type="entry name" value="AMP-dep_synth/lig_dom"/>
</dbReference>
<proteinExistence type="inferred from homology"/>
<feature type="domain" description="AMP-dependent synthetase/ligase" evidence="3">
    <location>
        <begin position="25"/>
        <end position="419"/>
    </location>
</feature>
<evidence type="ECO:0000256" key="2">
    <source>
        <dbReference type="ARBA" id="ARBA00022598"/>
    </source>
</evidence>
<dbReference type="PANTHER" id="PTHR22754:SF32">
    <property type="entry name" value="DISCO-INTERACTING PROTEIN 2"/>
    <property type="match status" value="1"/>
</dbReference>
<dbReference type="GO" id="GO:0016874">
    <property type="term" value="F:ligase activity"/>
    <property type="evidence" value="ECO:0007669"/>
    <property type="project" value="UniProtKB-KW"/>
</dbReference>
<dbReference type="CDD" id="cd05931">
    <property type="entry name" value="FAAL"/>
    <property type="match status" value="1"/>
</dbReference>
<dbReference type="Gene3D" id="3.30.300.30">
    <property type="match status" value="1"/>
</dbReference>
<dbReference type="InterPro" id="IPR042099">
    <property type="entry name" value="ANL_N_sf"/>
</dbReference>
<evidence type="ECO:0000256" key="1">
    <source>
        <dbReference type="ARBA" id="ARBA00006432"/>
    </source>
</evidence>
<keyword evidence="2 4" id="KW-0436">Ligase</keyword>
<keyword evidence="5" id="KW-1185">Reference proteome</keyword>
<reference evidence="5" key="1">
    <citation type="submission" date="2021-11" db="EMBL/GenBank/DDBJ databases">
        <title>Cultivation dependent microbiological survey of springs from the worlds oldest radium mine currently devoted to the extraction of radon-saturated water.</title>
        <authorList>
            <person name="Kapinusova G."/>
            <person name="Smrhova T."/>
            <person name="Strejcek M."/>
            <person name="Suman J."/>
            <person name="Jani K."/>
            <person name="Pajer P."/>
            <person name="Uhlik O."/>
        </authorList>
    </citation>
    <scope>NUCLEOTIDE SEQUENCE [LARGE SCALE GENOMIC DNA]</scope>
    <source>
        <strain evidence="5">J379</strain>
    </source>
</reference>
<dbReference type="InterPro" id="IPR040097">
    <property type="entry name" value="FAAL/FAAC"/>
</dbReference>
<dbReference type="Proteomes" id="UP001058860">
    <property type="component" value="Chromosome"/>
</dbReference>
<dbReference type="RefSeq" id="WP_353863987.1">
    <property type="nucleotide sequence ID" value="NZ_CP088295.1"/>
</dbReference>
<organism evidence="4 5">
    <name type="scientific">Svornostia abyssi</name>
    <dbReference type="NCBI Taxonomy" id="2898438"/>
    <lineage>
        <taxon>Bacteria</taxon>
        <taxon>Bacillati</taxon>
        <taxon>Actinomycetota</taxon>
        <taxon>Thermoleophilia</taxon>
        <taxon>Solirubrobacterales</taxon>
        <taxon>Baekduiaceae</taxon>
        <taxon>Svornostia</taxon>
    </lineage>
</organism>
<dbReference type="PANTHER" id="PTHR22754">
    <property type="entry name" value="DISCO-INTERACTING PROTEIN 2 DIP2 -RELATED"/>
    <property type="match status" value="1"/>
</dbReference>